<gene>
    <name evidence="8" type="ORF">OK18_15855</name>
</gene>
<dbReference type="GO" id="GO:0019752">
    <property type="term" value="P:carboxylic acid metabolic process"/>
    <property type="evidence" value="ECO:0007669"/>
    <property type="project" value="InterPro"/>
</dbReference>
<dbReference type="GO" id="GO:0030170">
    <property type="term" value="F:pyridoxal phosphate binding"/>
    <property type="evidence" value="ECO:0007669"/>
    <property type="project" value="InterPro"/>
</dbReference>
<evidence type="ECO:0000256" key="2">
    <source>
        <dbReference type="ARBA" id="ARBA00009533"/>
    </source>
</evidence>
<protein>
    <recommendedName>
        <fullName evidence="10">Pyridoxal-dependent decarboxylase</fullName>
    </recommendedName>
</protein>
<proteinExistence type="inferred from homology"/>
<dbReference type="AlphaFoldDB" id="A0A0G3M3Y7"/>
<dbReference type="Pfam" id="PF00282">
    <property type="entry name" value="Pyridoxal_deC"/>
    <property type="match status" value="1"/>
</dbReference>
<dbReference type="PANTHER" id="PTHR45677:SF8">
    <property type="entry name" value="CYSTEINE SULFINIC ACID DECARBOXYLASE"/>
    <property type="match status" value="1"/>
</dbReference>
<evidence type="ECO:0000256" key="1">
    <source>
        <dbReference type="ARBA" id="ARBA00001933"/>
    </source>
</evidence>
<keyword evidence="4 6" id="KW-0663">Pyridoxal phosphate</keyword>
<comment type="similarity">
    <text evidence="2 7">Belongs to the group II decarboxylase family.</text>
</comment>
<reference evidence="8 9" key="1">
    <citation type="submission" date="2014-11" db="EMBL/GenBank/DDBJ databases">
        <authorList>
            <person name="Park G.-S."/>
            <person name="Hong S.-J."/>
            <person name="Jung B.K."/>
            <person name="Khan A.R."/>
            <person name="Kwak Y."/>
            <person name="Shin J.-H."/>
        </authorList>
    </citation>
    <scope>NUCLEOTIDE SEQUENCE [LARGE SCALE GENOMIC DNA]</scope>
    <source>
        <strain evidence="8 9">DSM 27622</strain>
    </source>
</reference>
<dbReference type="Gene3D" id="3.90.1150.170">
    <property type="match status" value="1"/>
</dbReference>
<sequence length="468" mass="52484">MSTLLRKAYSAASFEQQGYQLISLLAQHLKKSTDHSAMNWIAPEKQMEFWKNDFSSGLLSDPVTLFKEIADRSINVRNPKYMGHQVACPLPLTILSSAFISCLNQSLPIYEMGMVGTALEKIVTDHIKTKFGFGNQSSGIITSGGSLGNLTAILAAKAQFKEKDHPDLVILVSREAHYSIERAAKIAGLPASGLIQLPVNEKFQLQTELLTEVYRDLTLKGKKVLCIVGCACSTSLGVYDDLEAIGSWAREHNIWFHVDGAHGGAAIFSPDYKDLLKGAEQADSIILDFHKLLMAPSLSTALIYRDGKNAKKTFAQEADYLFDNHDKNDWCESGKSTFECTKPMHILNTYMILRTYGDEIYRENIDTLYNLARKFYFMIENDDKFEAALEPMSNIVCFRYKNGNNLNVINHTISKEILLDGSYYIVNTTINGEFWLRVSIQNPFTNESHFKGLLGKIKEIGGKLQEII</sequence>
<comment type="cofactor">
    <cofactor evidence="1 6 7">
        <name>pyridoxal 5'-phosphate</name>
        <dbReference type="ChEBI" id="CHEBI:597326"/>
    </cofactor>
</comment>
<keyword evidence="5 7" id="KW-0456">Lyase</keyword>
<dbReference type="GO" id="GO:0005737">
    <property type="term" value="C:cytoplasm"/>
    <property type="evidence" value="ECO:0007669"/>
    <property type="project" value="TreeGrafter"/>
</dbReference>
<evidence type="ECO:0000256" key="7">
    <source>
        <dbReference type="RuleBase" id="RU000382"/>
    </source>
</evidence>
<evidence type="ECO:0000313" key="9">
    <source>
        <dbReference type="Proteomes" id="UP000035213"/>
    </source>
</evidence>
<organism evidence="8 9">
    <name type="scientific">Chryseobacterium gallinarum</name>
    <dbReference type="NCBI Taxonomy" id="1324352"/>
    <lineage>
        <taxon>Bacteria</taxon>
        <taxon>Pseudomonadati</taxon>
        <taxon>Bacteroidota</taxon>
        <taxon>Flavobacteriia</taxon>
        <taxon>Flavobacteriales</taxon>
        <taxon>Weeksellaceae</taxon>
        <taxon>Chryseobacterium group</taxon>
        <taxon>Chryseobacterium</taxon>
    </lineage>
</organism>
<dbReference type="EMBL" id="CP009928">
    <property type="protein sequence ID" value="AKK73886.1"/>
    <property type="molecule type" value="Genomic_DNA"/>
</dbReference>
<dbReference type="Proteomes" id="UP000035213">
    <property type="component" value="Chromosome"/>
</dbReference>
<dbReference type="PATRIC" id="fig|1324352.5.peg.3306"/>
<dbReference type="PRINTS" id="PR00800">
    <property type="entry name" value="YHDCRBOXLASE"/>
</dbReference>
<dbReference type="InterPro" id="IPR010977">
    <property type="entry name" value="Aromatic_deC"/>
</dbReference>
<dbReference type="Gene3D" id="3.40.640.10">
    <property type="entry name" value="Type I PLP-dependent aspartate aminotransferase-like (Major domain)"/>
    <property type="match status" value="1"/>
</dbReference>
<dbReference type="SUPFAM" id="SSF53383">
    <property type="entry name" value="PLP-dependent transferases"/>
    <property type="match status" value="1"/>
</dbReference>
<dbReference type="InterPro" id="IPR015421">
    <property type="entry name" value="PyrdxlP-dep_Trfase_major"/>
</dbReference>
<dbReference type="GO" id="GO:0006520">
    <property type="term" value="P:amino acid metabolic process"/>
    <property type="evidence" value="ECO:0007669"/>
    <property type="project" value="InterPro"/>
</dbReference>
<evidence type="ECO:0000256" key="3">
    <source>
        <dbReference type="ARBA" id="ARBA00022793"/>
    </source>
</evidence>
<dbReference type="InterPro" id="IPR015424">
    <property type="entry name" value="PyrdxlP-dep_Trfase"/>
</dbReference>
<dbReference type="STRING" id="1324352.OK18_15855"/>
<dbReference type="InterPro" id="IPR002129">
    <property type="entry name" value="PyrdxlP-dep_de-COase"/>
</dbReference>
<dbReference type="KEGG" id="cgn:OK18_15855"/>
<evidence type="ECO:0000256" key="5">
    <source>
        <dbReference type="ARBA" id="ARBA00023239"/>
    </source>
</evidence>
<evidence type="ECO:0000256" key="4">
    <source>
        <dbReference type="ARBA" id="ARBA00022898"/>
    </source>
</evidence>
<keyword evidence="3" id="KW-0210">Decarboxylase</keyword>
<dbReference type="PANTHER" id="PTHR45677">
    <property type="entry name" value="GLUTAMATE DECARBOXYLASE-RELATED"/>
    <property type="match status" value="1"/>
</dbReference>
<evidence type="ECO:0000256" key="6">
    <source>
        <dbReference type="PIRSR" id="PIRSR602129-50"/>
    </source>
</evidence>
<name>A0A0G3M3Y7_CHRGL</name>
<feature type="modified residue" description="N6-(pyridoxal phosphate)lysine" evidence="6">
    <location>
        <position position="291"/>
    </location>
</feature>
<dbReference type="GO" id="GO:0016831">
    <property type="term" value="F:carboxy-lyase activity"/>
    <property type="evidence" value="ECO:0007669"/>
    <property type="project" value="UniProtKB-KW"/>
</dbReference>
<dbReference type="RefSeq" id="WP_050021292.1">
    <property type="nucleotide sequence ID" value="NZ_CP009928.1"/>
</dbReference>
<evidence type="ECO:0008006" key="10">
    <source>
        <dbReference type="Google" id="ProtNLM"/>
    </source>
</evidence>
<accession>A0A0G3M3Y7</accession>
<dbReference type="OrthoDB" id="9803665at2"/>
<evidence type="ECO:0000313" key="8">
    <source>
        <dbReference type="EMBL" id="AKK73886.1"/>
    </source>
</evidence>